<feature type="region of interest" description="Disordered" evidence="1">
    <location>
        <begin position="93"/>
        <end position="118"/>
    </location>
</feature>
<evidence type="ECO:0000256" key="1">
    <source>
        <dbReference type="SAM" id="MobiDB-lite"/>
    </source>
</evidence>
<sequence>MALRAVSRIIRRFARNSSGGFSVVAAVAMPALASAAMLAVDLSKVYQQQSVLQSAADSAAIAGASELRVANADSRRVAAVSLNYVASKIGASLSPTQPDSSAVTTAQQPSAGGPAAPQTSTALLVSRNGDLTNVTSVFDGVGATVAIKLRQDVATVMARYVAPSLTEVEATSTARMMGAAPLCMISLEETTSQALWLQAGSRVTANGCAVYSNSSSSSGLVVDATSSVTATKVCSVTTPASRVNSTPAPVACPALRPDPLGYRTALAASCPLNLPPLVIQGSASVMLPPGLYCGGITIKDNAVVTLTGTSGLPGGIYVMGGDLQVKNKAVLKMLDTNAGAAFYFTGQKSRFVFDDETQVALSAPRTGELAGFLFFEDPGRATSGDAPLNFEIKSKKVTQLLGTIYLKNGILRMDLDAKGAGAIADQSAFTVVVARKVQLKDGPNLVLNSNYAGTSVPVPQGVGPTGGVIALSK</sequence>
<gene>
    <name evidence="3" type="ORF">ABEG18_18545</name>
</gene>
<organism evidence="3">
    <name type="scientific">Alsobacter sp. KACC 23698</name>
    <dbReference type="NCBI Taxonomy" id="3149229"/>
    <lineage>
        <taxon>Bacteria</taxon>
        <taxon>Pseudomonadati</taxon>
        <taxon>Pseudomonadota</taxon>
        <taxon>Alphaproteobacteria</taxon>
        <taxon>Hyphomicrobiales</taxon>
        <taxon>Alsobacteraceae</taxon>
        <taxon>Alsobacter</taxon>
    </lineage>
</organism>
<dbReference type="RefSeq" id="WP_406858644.1">
    <property type="nucleotide sequence ID" value="NZ_CP157484.1"/>
</dbReference>
<reference evidence="3" key="1">
    <citation type="submission" date="2024-05" db="EMBL/GenBank/DDBJ databases">
        <authorList>
            <person name="Kim S."/>
            <person name="Heo J."/>
            <person name="Choi H."/>
            <person name="Choi Y."/>
            <person name="Kwon S.-W."/>
            <person name="Kim Y."/>
        </authorList>
    </citation>
    <scope>NUCLEOTIDE SEQUENCE</scope>
    <source>
        <strain evidence="3">KACC 23698</strain>
    </source>
</reference>
<name>A0AAU7JNV7_9HYPH</name>
<dbReference type="AlphaFoldDB" id="A0AAU7JNV7"/>
<proteinExistence type="predicted"/>
<dbReference type="Pfam" id="PF13400">
    <property type="entry name" value="Tad"/>
    <property type="match status" value="1"/>
</dbReference>
<evidence type="ECO:0000259" key="2">
    <source>
        <dbReference type="Pfam" id="PF13400"/>
    </source>
</evidence>
<feature type="compositionally biased region" description="Low complexity" evidence="1">
    <location>
        <begin position="105"/>
        <end position="118"/>
    </location>
</feature>
<accession>A0AAU7JNV7</accession>
<evidence type="ECO:0000313" key="3">
    <source>
        <dbReference type="EMBL" id="XBO41809.1"/>
    </source>
</evidence>
<dbReference type="EMBL" id="CP157484">
    <property type="protein sequence ID" value="XBO41809.1"/>
    <property type="molecule type" value="Genomic_DNA"/>
</dbReference>
<dbReference type="InterPro" id="IPR028087">
    <property type="entry name" value="Tad_N"/>
</dbReference>
<protein>
    <submittedName>
        <fullName evidence="3">Pilus assembly protein TadG-related protein</fullName>
    </submittedName>
</protein>
<feature type="domain" description="Putative Flp pilus-assembly TadG-like N-terminal" evidence="2">
    <location>
        <begin position="19"/>
        <end position="65"/>
    </location>
</feature>
<feature type="compositionally biased region" description="Polar residues" evidence="1">
    <location>
        <begin position="93"/>
        <end position="104"/>
    </location>
</feature>